<keyword evidence="5" id="KW-0472">Membrane</keyword>
<evidence type="ECO:0000313" key="11">
    <source>
        <dbReference type="Proteomes" id="UP000006852"/>
    </source>
</evidence>
<feature type="domain" description="POTRA" evidence="9">
    <location>
        <begin position="282"/>
        <end position="360"/>
    </location>
</feature>
<evidence type="ECO:0000256" key="1">
    <source>
        <dbReference type="ARBA" id="ARBA00004370"/>
    </source>
</evidence>
<dbReference type="GO" id="GO:0009279">
    <property type="term" value="C:cell outer membrane"/>
    <property type="evidence" value="ECO:0007669"/>
    <property type="project" value="UniProtKB-UniRule"/>
</dbReference>
<dbReference type="PROSITE" id="PS51779">
    <property type="entry name" value="POTRA"/>
    <property type="match status" value="4"/>
</dbReference>
<keyword evidence="4" id="KW-0677">Repeat</keyword>
<dbReference type="AlphaFoldDB" id="F2NW01"/>
<feature type="chain" id="PRO_5003282961" description="Outer membrane protein assembly factor BamA" evidence="8">
    <location>
        <begin position="27"/>
        <end position="825"/>
    </location>
</feature>
<feature type="signal peptide" evidence="8">
    <location>
        <begin position="1"/>
        <end position="26"/>
    </location>
</feature>
<keyword evidence="11" id="KW-1185">Reference proteome</keyword>
<keyword evidence="6" id="KW-0998">Cell outer membrane</keyword>
<name>F2NW01_TRES6</name>
<evidence type="ECO:0000259" key="9">
    <source>
        <dbReference type="PROSITE" id="PS51779"/>
    </source>
</evidence>
<dbReference type="STRING" id="869209.Tresu_1838"/>
<dbReference type="InterPro" id="IPR039910">
    <property type="entry name" value="D15-like"/>
</dbReference>
<dbReference type="NCBIfam" id="TIGR03303">
    <property type="entry name" value="OM_YaeT"/>
    <property type="match status" value="1"/>
</dbReference>
<dbReference type="InterPro" id="IPR010827">
    <property type="entry name" value="BamA/TamA_POTRA"/>
</dbReference>
<dbReference type="PIRSF" id="PIRSF006076">
    <property type="entry name" value="OM_assembly_OMP85"/>
    <property type="match status" value="1"/>
</dbReference>
<accession>F2NW01</accession>
<sequence length="825" mass="94230">MRVKNTFFVFAVFCVAAIFSAAPVFSQTDSEDWFYGKPIKNIVFDNLKNVKQGDLDGVTSSFISKPFSDDLISELYDRLFSLEYFDDVEIKAAKNADNGKTVNLILSVVERPVVMKLNFDGNRYIHDADLKSKISLKAKDIFVESKVLEDERAIRNYYIEKGYTKISVESSFEMRDDGAYVTFKIREGRQTVVKSIGFAGNQVVSSKTLKGKISLKEAGLFRKGSFQESSLSADSRAIVAYYQNRGYADAKVVNIDQKTSYNEQKNREEIEITFEIQEGIQYNFGGITFDGNHVFTTEELENLVTLKTGAVYNETKFQETRMNIQNLYYENGYTSNRFATDINKDAESKVISYTIRIQENPRSHIENIIIKGNEKTKDFVIRREIPIEEGDIFSNAKISNGMRNLYNLQYFSAVSPEVLQGSEENLVDIVFTVEEQSTTSLDFGFTFSGVSDPGEIPIALTARIQDSNIFGEGKLASVGTTLSTNEQSVSLSYGQNWLFNKPISTNISLSYSHSNNYALRDKILPSGDIDNDYYYMQYEQNQFSLGLSLGHRWTPNFAILTLSGGVTSSLINNLYDDSLWIPYDTSISQYSDNWEPRNSIWTSFSMDGRNIAWDPSSGWFASQRFSWYGLMHEGFLPFAPDWGENEFYLRTDTKAEKYFTLVNKPITDSWALKLVLMGYSGLSFQFSALDSTIKKNNQLYIDGMFNGRGWTIYNSDKGRGKAMWCNSLELRMPVIPGIFSLDLWGDAVAITDEPYQFFNLKEEDWYFSFGPSFRFSIQQFPLRLLFANTFKIKDGSPVFTDQDGDGDYNWRKNWNFVLSFSMTNR</sequence>
<feature type="domain" description="POTRA" evidence="9">
    <location>
        <begin position="363"/>
        <end position="436"/>
    </location>
</feature>
<gene>
    <name evidence="10" type="ordered locus">Tresu_1838</name>
</gene>
<keyword evidence="8" id="KW-0732">Signal</keyword>
<evidence type="ECO:0000256" key="2">
    <source>
        <dbReference type="ARBA" id="ARBA00022452"/>
    </source>
</evidence>
<dbReference type="Gene3D" id="2.40.160.50">
    <property type="entry name" value="membrane protein fhac: a member of the omp85/tpsb transporter family"/>
    <property type="match status" value="1"/>
</dbReference>
<evidence type="ECO:0000313" key="10">
    <source>
        <dbReference type="EMBL" id="AEB14728.1"/>
    </source>
</evidence>
<keyword evidence="2" id="KW-1134">Transmembrane beta strand</keyword>
<dbReference type="Pfam" id="PF07244">
    <property type="entry name" value="POTRA"/>
    <property type="match status" value="4"/>
</dbReference>
<dbReference type="InterPro" id="IPR034746">
    <property type="entry name" value="POTRA"/>
</dbReference>
<dbReference type="Gene3D" id="3.10.20.310">
    <property type="entry name" value="membrane protein fhac"/>
    <property type="match status" value="5"/>
</dbReference>
<dbReference type="GO" id="GO:0071709">
    <property type="term" value="P:membrane assembly"/>
    <property type="evidence" value="ECO:0007669"/>
    <property type="project" value="InterPro"/>
</dbReference>
<dbReference type="PANTHER" id="PTHR12815">
    <property type="entry name" value="SORTING AND ASSEMBLY MACHINERY SAMM50 PROTEIN FAMILY MEMBER"/>
    <property type="match status" value="1"/>
</dbReference>
<evidence type="ECO:0000256" key="4">
    <source>
        <dbReference type="ARBA" id="ARBA00022737"/>
    </source>
</evidence>
<dbReference type="HOGENOM" id="CLU_007664_1_1_12"/>
<evidence type="ECO:0000256" key="5">
    <source>
        <dbReference type="ARBA" id="ARBA00023136"/>
    </source>
</evidence>
<evidence type="ECO:0000256" key="7">
    <source>
        <dbReference type="NCBIfam" id="TIGR03303"/>
    </source>
</evidence>
<dbReference type="Proteomes" id="UP000006852">
    <property type="component" value="Chromosome"/>
</dbReference>
<dbReference type="EMBL" id="CP002631">
    <property type="protein sequence ID" value="AEB14728.1"/>
    <property type="molecule type" value="Genomic_DNA"/>
</dbReference>
<reference evidence="10 11" key="1">
    <citation type="journal article" date="2011" name="Stand. Genomic Sci.">
        <title>Complete genome sequence of Treponema succinifaciens type strain (6091).</title>
        <authorList>
            <person name="Han C."/>
            <person name="Gronow S."/>
            <person name="Teshima H."/>
            <person name="Lapidus A."/>
            <person name="Nolan M."/>
            <person name="Lucas S."/>
            <person name="Hammon N."/>
            <person name="Deshpande S."/>
            <person name="Cheng J.F."/>
            <person name="Zeytun A."/>
            <person name="Tapia R."/>
            <person name="Goodwin L."/>
            <person name="Pitluck S."/>
            <person name="Liolios K."/>
            <person name="Pagani I."/>
            <person name="Ivanova N."/>
            <person name="Mavromatis K."/>
            <person name="Mikhailova N."/>
            <person name="Huntemann M."/>
            <person name="Pati A."/>
            <person name="Chen A."/>
            <person name="Palaniappan K."/>
            <person name="Land M."/>
            <person name="Hauser L."/>
            <person name="Brambilla E.M."/>
            <person name="Rohde M."/>
            <person name="Goker M."/>
            <person name="Woyke T."/>
            <person name="Bristow J."/>
            <person name="Eisen J.A."/>
            <person name="Markowitz V."/>
            <person name="Hugenholtz P."/>
            <person name="Kyrpides N.C."/>
            <person name="Klenk H.P."/>
            <person name="Detter J.C."/>
        </authorList>
    </citation>
    <scope>NUCLEOTIDE SEQUENCE [LARGE SCALE GENOMIC DNA]</scope>
    <source>
        <strain evidence="11">ATCC 33096 / DSM 2489 / 6091</strain>
    </source>
</reference>
<evidence type="ECO:0000256" key="6">
    <source>
        <dbReference type="ARBA" id="ARBA00023237"/>
    </source>
</evidence>
<dbReference type="OrthoDB" id="9776356at2"/>
<protein>
    <recommendedName>
        <fullName evidence="7">Outer membrane protein assembly factor BamA</fullName>
    </recommendedName>
</protein>
<comment type="subcellular location">
    <subcellularLocation>
        <location evidence="1">Membrane</location>
    </subcellularLocation>
</comment>
<feature type="domain" description="POTRA" evidence="9">
    <location>
        <begin position="191"/>
        <end position="279"/>
    </location>
</feature>
<feature type="domain" description="POTRA" evidence="9">
    <location>
        <begin position="112"/>
        <end position="188"/>
    </location>
</feature>
<dbReference type="Pfam" id="PF01103">
    <property type="entry name" value="Omp85"/>
    <property type="match status" value="1"/>
</dbReference>
<proteinExistence type="predicted"/>
<reference evidence="11" key="2">
    <citation type="submission" date="2011-04" db="EMBL/GenBank/DDBJ databases">
        <title>The complete genome of chromosome of Treponema succinifaciens DSM 2489.</title>
        <authorList>
            <person name="Lucas S."/>
            <person name="Copeland A."/>
            <person name="Lapidus A."/>
            <person name="Bruce D."/>
            <person name="Goodwin L."/>
            <person name="Pitluck S."/>
            <person name="Peters L."/>
            <person name="Kyrpides N."/>
            <person name="Mavromatis K."/>
            <person name="Ivanova N."/>
            <person name="Ovchinnikova G."/>
            <person name="Teshima H."/>
            <person name="Detter J.C."/>
            <person name="Tapia R."/>
            <person name="Han C."/>
            <person name="Land M."/>
            <person name="Hauser L."/>
            <person name="Markowitz V."/>
            <person name="Cheng J.-F."/>
            <person name="Hugenholtz P."/>
            <person name="Woyke T."/>
            <person name="Wu D."/>
            <person name="Gronow S."/>
            <person name="Wellnitz S."/>
            <person name="Brambilla E."/>
            <person name="Klenk H.-P."/>
            <person name="Eisen J.A."/>
        </authorList>
    </citation>
    <scope>NUCLEOTIDE SEQUENCE [LARGE SCALE GENOMIC DNA]</scope>
    <source>
        <strain evidence="11">ATCC 33096 / DSM 2489 / 6091</strain>
    </source>
</reference>
<keyword evidence="3" id="KW-0812">Transmembrane</keyword>
<organism evidence="10 11">
    <name type="scientific">Treponema succinifaciens (strain ATCC 33096 / DSM 2489 / 6091)</name>
    <dbReference type="NCBI Taxonomy" id="869209"/>
    <lineage>
        <taxon>Bacteria</taxon>
        <taxon>Pseudomonadati</taxon>
        <taxon>Spirochaetota</taxon>
        <taxon>Spirochaetia</taxon>
        <taxon>Spirochaetales</taxon>
        <taxon>Treponemataceae</taxon>
        <taxon>Treponema</taxon>
    </lineage>
</organism>
<dbReference type="RefSeq" id="WP_013702009.1">
    <property type="nucleotide sequence ID" value="NC_015385.1"/>
</dbReference>
<dbReference type="KEGG" id="tsu:Tresu_1838"/>
<dbReference type="InterPro" id="IPR023707">
    <property type="entry name" value="OM_assembly_BamA"/>
</dbReference>
<dbReference type="PANTHER" id="PTHR12815:SF18">
    <property type="entry name" value="SORTING AND ASSEMBLY MACHINERY COMPONENT 50 HOMOLOG"/>
    <property type="match status" value="1"/>
</dbReference>
<evidence type="ECO:0000256" key="8">
    <source>
        <dbReference type="SAM" id="SignalP"/>
    </source>
</evidence>
<dbReference type="GeneID" id="302998978"/>
<evidence type="ECO:0000256" key="3">
    <source>
        <dbReference type="ARBA" id="ARBA00022692"/>
    </source>
</evidence>
<dbReference type="eggNOG" id="COG4775">
    <property type="taxonomic scope" value="Bacteria"/>
</dbReference>
<dbReference type="InterPro" id="IPR000184">
    <property type="entry name" value="Bac_surfAg_D15"/>
</dbReference>